<protein>
    <recommendedName>
        <fullName evidence="10">Hexosyltransferase</fullName>
        <ecNumber evidence="10">2.4.1.-</ecNumber>
    </recommendedName>
</protein>
<evidence type="ECO:0000256" key="3">
    <source>
        <dbReference type="ARBA" id="ARBA00022676"/>
    </source>
</evidence>
<gene>
    <name evidence="11" type="ORF">CUNI_LOCUS10223</name>
</gene>
<evidence type="ECO:0000313" key="12">
    <source>
        <dbReference type="Proteomes" id="UP000678393"/>
    </source>
</evidence>
<keyword evidence="6" id="KW-0735">Signal-anchor</keyword>
<dbReference type="AlphaFoldDB" id="A0A8S3Z9W4"/>
<organism evidence="11 12">
    <name type="scientific">Candidula unifasciata</name>
    <dbReference type="NCBI Taxonomy" id="100452"/>
    <lineage>
        <taxon>Eukaryota</taxon>
        <taxon>Metazoa</taxon>
        <taxon>Spiralia</taxon>
        <taxon>Lophotrochozoa</taxon>
        <taxon>Mollusca</taxon>
        <taxon>Gastropoda</taxon>
        <taxon>Heterobranchia</taxon>
        <taxon>Euthyneura</taxon>
        <taxon>Panpulmonata</taxon>
        <taxon>Eupulmonata</taxon>
        <taxon>Stylommatophora</taxon>
        <taxon>Helicina</taxon>
        <taxon>Helicoidea</taxon>
        <taxon>Geomitridae</taxon>
        <taxon>Candidula</taxon>
    </lineage>
</organism>
<reference evidence="11" key="1">
    <citation type="submission" date="2021-04" db="EMBL/GenBank/DDBJ databases">
        <authorList>
            <consortium name="Molecular Ecology Group"/>
        </authorList>
    </citation>
    <scope>NUCLEOTIDE SEQUENCE</scope>
</reference>
<dbReference type="GO" id="GO:0016758">
    <property type="term" value="F:hexosyltransferase activity"/>
    <property type="evidence" value="ECO:0007669"/>
    <property type="project" value="InterPro"/>
</dbReference>
<dbReference type="OrthoDB" id="2139606at2759"/>
<dbReference type="Gene3D" id="3.90.550.50">
    <property type="match status" value="1"/>
</dbReference>
<dbReference type="InterPro" id="IPR002659">
    <property type="entry name" value="Glyco_trans_31"/>
</dbReference>
<comment type="similarity">
    <text evidence="2 10">Belongs to the glycosyltransferase 31 family.</text>
</comment>
<keyword evidence="9" id="KW-0472">Membrane</keyword>
<evidence type="ECO:0000313" key="11">
    <source>
        <dbReference type="EMBL" id="CAG5124665.1"/>
    </source>
</evidence>
<evidence type="ECO:0000256" key="9">
    <source>
        <dbReference type="ARBA" id="ARBA00023136"/>
    </source>
</evidence>
<evidence type="ECO:0000256" key="5">
    <source>
        <dbReference type="ARBA" id="ARBA00022692"/>
    </source>
</evidence>
<name>A0A8S3Z9W4_9EUPU</name>
<comment type="subcellular location">
    <subcellularLocation>
        <location evidence="1 10">Golgi apparatus membrane</location>
        <topology evidence="1 10">Single-pass type II membrane protein</topology>
    </subcellularLocation>
</comment>
<comment type="caution">
    <text evidence="11">The sequence shown here is derived from an EMBL/GenBank/DDBJ whole genome shotgun (WGS) entry which is preliminary data.</text>
</comment>
<evidence type="ECO:0000256" key="2">
    <source>
        <dbReference type="ARBA" id="ARBA00008661"/>
    </source>
</evidence>
<dbReference type="GO" id="GO:0006493">
    <property type="term" value="P:protein O-linked glycosylation"/>
    <property type="evidence" value="ECO:0007669"/>
    <property type="project" value="TreeGrafter"/>
</dbReference>
<sequence length="350" mass="40364">MATNSALNKTWSCDPHKRHPNFTSCPQCFRPATAQVASSIKEIGNLDHFIPDKQPGIFTPKLEIVERLITEYLITPQLKCPYLLVLQLSVLNRRVDRDLIRNTWGSVAKTQTWPGRNINADVKVVFVIARQASEEPNKQNKTNRNQTHQEQIQSEADLHNDILYLDMIDSYRNLTLKLLSAFKWVRDNCPCLSFVLKVDFDTFVNVPLLLDALLYSESRLEFSILGMIYTGRSRVNRGGKWKVDKSLYPMANFPEYASGCGYVVSMKALSKILDIIPHYKMFPVEDAFITGVMRRVAGFKLFSPGRLFTHYLDKSWQKCQMFHDRKVLGLTVRRQMIQEIWDSFVKDSCS</sequence>
<keyword evidence="5" id="KW-0812">Transmembrane</keyword>
<evidence type="ECO:0000256" key="8">
    <source>
        <dbReference type="ARBA" id="ARBA00023034"/>
    </source>
</evidence>
<keyword evidence="12" id="KW-1185">Reference proteome</keyword>
<evidence type="ECO:0000256" key="6">
    <source>
        <dbReference type="ARBA" id="ARBA00022968"/>
    </source>
</evidence>
<accession>A0A8S3Z9W4</accession>
<dbReference type="Pfam" id="PF01762">
    <property type="entry name" value="Galactosyl_T"/>
    <property type="match status" value="1"/>
</dbReference>
<evidence type="ECO:0000256" key="1">
    <source>
        <dbReference type="ARBA" id="ARBA00004323"/>
    </source>
</evidence>
<dbReference type="EMBL" id="CAJHNH020001835">
    <property type="protein sequence ID" value="CAG5124665.1"/>
    <property type="molecule type" value="Genomic_DNA"/>
</dbReference>
<keyword evidence="3 10" id="KW-0328">Glycosyltransferase</keyword>
<keyword evidence="8 10" id="KW-0333">Golgi apparatus</keyword>
<evidence type="ECO:0000256" key="10">
    <source>
        <dbReference type="RuleBase" id="RU363063"/>
    </source>
</evidence>
<proteinExistence type="inferred from homology"/>
<dbReference type="GO" id="GO:0000139">
    <property type="term" value="C:Golgi membrane"/>
    <property type="evidence" value="ECO:0007669"/>
    <property type="project" value="UniProtKB-SubCell"/>
</dbReference>
<dbReference type="EC" id="2.4.1.-" evidence="10"/>
<dbReference type="Proteomes" id="UP000678393">
    <property type="component" value="Unassembled WGS sequence"/>
</dbReference>
<keyword evidence="7" id="KW-1133">Transmembrane helix</keyword>
<evidence type="ECO:0000256" key="4">
    <source>
        <dbReference type="ARBA" id="ARBA00022679"/>
    </source>
</evidence>
<keyword evidence="4" id="KW-0808">Transferase</keyword>
<evidence type="ECO:0000256" key="7">
    <source>
        <dbReference type="ARBA" id="ARBA00022989"/>
    </source>
</evidence>
<dbReference type="PANTHER" id="PTHR11214">
    <property type="entry name" value="BETA-1,3-N-ACETYLGLUCOSAMINYLTRANSFERASE"/>
    <property type="match status" value="1"/>
</dbReference>
<dbReference type="PANTHER" id="PTHR11214:SF3">
    <property type="entry name" value="BETA-1,3-GALACTOSYLTRANSFERASE 6"/>
    <property type="match status" value="1"/>
</dbReference>